<evidence type="ECO:0000313" key="3">
    <source>
        <dbReference type="Proteomes" id="UP000291106"/>
    </source>
</evidence>
<evidence type="ECO:0000313" key="2">
    <source>
        <dbReference type="EMBL" id="QBF83793.1"/>
    </source>
</evidence>
<dbReference type="KEGG" id="smai:EXU30_14685"/>
<keyword evidence="1" id="KW-0732">Signal</keyword>
<feature type="signal peptide" evidence="1">
    <location>
        <begin position="1"/>
        <end position="22"/>
    </location>
</feature>
<dbReference type="EMBL" id="CP036200">
    <property type="protein sequence ID" value="QBF83793.1"/>
    <property type="molecule type" value="Genomic_DNA"/>
</dbReference>
<feature type="chain" id="PRO_5019541014" description="Rap1a immunity protein domain-containing protein" evidence="1">
    <location>
        <begin position="23"/>
        <end position="149"/>
    </location>
</feature>
<gene>
    <name evidence="2" type="ORF">EXU30_14685</name>
</gene>
<reference evidence="2 3" key="1">
    <citation type="submission" date="2019-02" db="EMBL/GenBank/DDBJ databases">
        <title>Shewanella sp. D4-2 isolated from Dokdo Island.</title>
        <authorList>
            <person name="Baek K."/>
        </authorList>
    </citation>
    <scope>NUCLEOTIDE SEQUENCE [LARGE SCALE GENOMIC DNA]</scope>
    <source>
        <strain evidence="2 3">D4-2</strain>
    </source>
</reference>
<sequence>MKMIQRLLVVIFTLSFPFSATANNVQDEQLLLSSCLSQKASQTNTANSPCAYYIQGFLVGSLNSNQQYELRTTFSGFEDRAYRTRVGNQTSKRHATGVCIPSNQSKQQLLDNVVNRTITQLPTTTDSIQLLHKQIYQALAAESACNQGG</sequence>
<organism evidence="2 3">
    <name type="scientific">Shewanella maritima</name>
    <dbReference type="NCBI Taxonomy" id="2520507"/>
    <lineage>
        <taxon>Bacteria</taxon>
        <taxon>Pseudomonadati</taxon>
        <taxon>Pseudomonadota</taxon>
        <taxon>Gammaproteobacteria</taxon>
        <taxon>Alteromonadales</taxon>
        <taxon>Shewanellaceae</taxon>
        <taxon>Shewanella</taxon>
    </lineage>
</organism>
<proteinExistence type="predicted"/>
<evidence type="ECO:0008006" key="4">
    <source>
        <dbReference type="Google" id="ProtNLM"/>
    </source>
</evidence>
<accession>A0A411PJS8</accession>
<dbReference type="OrthoDB" id="6387713at2"/>
<protein>
    <recommendedName>
        <fullName evidence="4">Rap1a immunity protein domain-containing protein</fullName>
    </recommendedName>
</protein>
<keyword evidence="3" id="KW-1185">Reference proteome</keyword>
<dbReference type="RefSeq" id="WP_130601261.1">
    <property type="nucleotide sequence ID" value="NZ_CP036200.1"/>
</dbReference>
<dbReference type="Proteomes" id="UP000291106">
    <property type="component" value="Chromosome"/>
</dbReference>
<dbReference type="AlphaFoldDB" id="A0A411PJS8"/>
<name>A0A411PJS8_9GAMM</name>
<evidence type="ECO:0000256" key="1">
    <source>
        <dbReference type="SAM" id="SignalP"/>
    </source>
</evidence>